<name>A0A1F7WQX9_9BACT</name>
<proteinExistence type="predicted"/>
<sequence length="92" mass="10398">MTGAGLNEPGFESSTFFRAIFNKHSRPATQKTTQKILEELKKNPCITRKELASIIGISQNGIKYHLDNLKKTSVIERVGPDKGGRWEVRRDL</sequence>
<evidence type="ECO:0000313" key="2">
    <source>
        <dbReference type="Proteomes" id="UP000178735"/>
    </source>
</evidence>
<evidence type="ECO:0008006" key="3">
    <source>
        <dbReference type="Google" id="ProtNLM"/>
    </source>
</evidence>
<protein>
    <recommendedName>
        <fullName evidence="3">Helix-turn-helix type 11 domain-containing protein</fullName>
    </recommendedName>
</protein>
<dbReference type="Gene3D" id="1.10.10.10">
    <property type="entry name" value="Winged helix-like DNA-binding domain superfamily/Winged helix DNA-binding domain"/>
    <property type="match status" value="1"/>
</dbReference>
<gene>
    <name evidence="1" type="ORF">A2008_08215</name>
</gene>
<dbReference type="Proteomes" id="UP000178735">
    <property type="component" value="Unassembled WGS sequence"/>
</dbReference>
<evidence type="ECO:0000313" key="1">
    <source>
        <dbReference type="EMBL" id="OGM04495.1"/>
    </source>
</evidence>
<accession>A0A1F7WQX9</accession>
<organism evidence="1 2">
    <name type="scientific">Candidatus Wallbacteria bacterium GWC2_49_35</name>
    <dbReference type="NCBI Taxonomy" id="1817813"/>
    <lineage>
        <taxon>Bacteria</taxon>
        <taxon>Candidatus Walliibacteriota</taxon>
    </lineage>
</organism>
<dbReference type="CDD" id="cd00090">
    <property type="entry name" value="HTH_ARSR"/>
    <property type="match status" value="1"/>
</dbReference>
<dbReference type="AlphaFoldDB" id="A0A1F7WQX9"/>
<comment type="caution">
    <text evidence="1">The sequence shown here is derived from an EMBL/GenBank/DDBJ whole genome shotgun (WGS) entry which is preliminary data.</text>
</comment>
<dbReference type="InterPro" id="IPR011991">
    <property type="entry name" value="ArsR-like_HTH"/>
</dbReference>
<dbReference type="STRING" id="1817813.A2008_08215"/>
<dbReference type="Pfam" id="PF13412">
    <property type="entry name" value="HTH_24"/>
    <property type="match status" value="1"/>
</dbReference>
<dbReference type="EMBL" id="MGFH01000142">
    <property type="protein sequence ID" value="OGM04495.1"/>
    <property type="molecule type" value="Genomic_DNA"/>
</dbReference>
<reference evidence="1 2" key="1">
    <citation type="journal article" date="2016" name="Nat. Commun.">
        <title>Thousands of microbial genomes shed light on interconnected biogeochemical processes in an aquifer system.</title>
        <authorList>
            <person name="Anantharaman K."/>
            <person name="Brown C.T."/>
            <person name="Hug L.A."/>
            <person name="Sharon I."/>
            <person name="Castelle C.J."/>
            <person name="Probst A.J."/>
            <person name="Thomas B.C."/>
            <person name="Singh A."/>
            <person name="Wilkins M.J."/>
            <person name="Karaoz U."/>
            <person name="Brodie E.L."/>
            <person name="Williams K.H."/>
            <person name="Hubbard S.S."/>
            <person name="Banfield J.F."/>
        </authorList>
    </citation>
    <scope>NUCLEOTIDE SEQUENCE [LARGE SCALE GENOMIC DNA]</scope>
</reference>
<dbReference type="InterPro" id="IPR036388">
    <property type="entry name" value="WH-like_DNA-bd_sf"/>
</dbReference>
<dbReference type="SUPFAM" id="SSF46785">
    <property type="entry name" value="Winged helix' DNA-binding domain"/>
    <property type="match status" value="1"/>
</dbReference>
<dbReference type="InterPro" id="IPR036390">
    <property type="entry name" value="WH_DNA-bd_sf"/>
</dbReference>